<evidence type="ECO:0000313" key="1">
    <source>
        <dbReference type="EMBL" id="SHH89417.1"/>
    </source>
</evidence>
<evidence type="ECO:0008006" key="3">
    <source>
        <dbReference type="Google" id="ProtNLM"/>
    </source>
</evidence>
<dbReference type="RefSeq" id="WP_245796772.1">
    <property type="nucleotide sequence ID" value="NZ_FQXZ01000007.1"/>
</dbReference>
<dbReference type="InterPro" id="IPR021710">
    <property type="entry name" value="DUF3293"/>
</dbReference>
<sequence>MKQMIDETLWAAYASSCFDFKSPIFARNFSIITAWNPESQQLPESENCANNKRLLEKICQYEWACVRVGDIQFKWIEESFAVAADLETSLQIAREFGQNAIYYVRQGQLFLYACVDVRVDHLGLLSEKIYKKLE</sequence>
<keyword evidence="2" id="KW-1185">Reference proteome</keyword>
<evidence type="ECO:0000313" key="2">
    <source>
        <dbReference type="Proteomes" id="UP000184608"/>
    </source>
</evidence>
<dbReference type="AlphaFoldDB" id="A0A1M5WPF3"/>
<protein>
    <recommendedName>
        <fullName evidence="3">DUF3293 domain-containing protein</fullName>
    </recommendedName>
</protein>
<name>A0A1M5WPF3_9VIBR</name>
<dbReference type="STRING" id="1216006.VA7868_00813"/>
<dbReference type="Pfam" id="PF11697">
    <property type="entry name" value="DUF3293"/>
    <property type="match status" value="1"/>
</dbReference>
<proteinExistence type="predicted"/>
<dbReference type="EMBL" id="FQXZ01000007">
    <property type="protein sequence ID" value="SHH89417.1"/>
    <property type="molecule type" value="Genomic_DNA"/>
</dbReference>
<organism evidence="1 2">
    <name type="scientific">Vibrio aerogenes CECT 7868</name>
    <dbReference type="NCBI Taxonomy" id="1216006"/>
    <lineage>
        <taxon>Bacteria</taxon>
        <taxon>Pseudomonadati</taxon>
        <taxon>Pseudomonadota</taxon>
        <taxon>Gammaproteobacteria</taxon>
        <taxon>Vibrionales</taxon>
        <taxon>Vibrionaceae</taxon>
        <taxon>Vibrio</taxon>
    </lineage>
</organism>
<reference evidence="1 2" key="1">
    <citation type="submission" date="2016-11" db="EMBL/GenBank/DDBJ databases">
        <authorList>
            <person name="Jaros S."/>
            <person name="Januszkiewicz K."/>
            <person name="Wedrychowicz H."/>
        </authorList>
    </citation>
    <scope>NUCLEOTIDE SEQUENCE [LARGE SCALE GENOMIC DNA]</scope>
    <source>
        <strain evidence="1 2">CECT 7868</strain>
    </source>
</reference>
<accession>A0A1M5WPF3</accession>
<dbReference type="Proteomes" id="UP000184608">
    <property type="component" value="Unassembled WGS sequence"/>
</dbReference>
<gene>
    <name evidence="1" type="ORF">VA7868_00813</name>
</gene>